<evidence type="ECO:0000313" key="4">
    <source>
        <dbReference type="EMBL" id="WIX75230.1"/>
    </source>
</evidence>
<reference evidence="4 5" key="1">
    <citation type="submission" date="2023-06" db="EMBL/GenBank/DDBJ databases">
        <authorList>
            <person name="Oyuntsetseg B."/>
            <person name="Kim S.B."/>
        </authorList>
    </citation>
    <scope>NUCLEOTIDE SEQUENCE [LARGE SCALE GENOMIC DNA]</scope>
    <source>
        <strain evidence="4 5">2-15</strain>
    </source>
</reference>
<organism evidence="4 5">
    <name type="scientific">Amycolatopsis carbonis</name>
    <dbReference type="NCBI Taxonomy" id="715471"/>
    <lineage>
        <taxon>Bacteria</taxon>
        <taxon>Bacillati</taxon>
        <taxon>Actinomycetota</taxon>
        <taxon>Actinomycetes</taxon>
        <taxon>Pseudonocardiales</taxon>
        <taxon>Pseudonocardiaceae</taxon>
        <taxon>Amycolatopsis</taxon>
    </lineage>
</organism>
<dbReference type="InterPro" id="IPR036271">
    <property type="entry name" value="Tet_transcr_reg_TetR-rel_C_sf"/>
</dbReference>
<protein>
    <submittedName>
        <fullName evidence="4">TetR/AcrR family transcriptional regulator</fullName>
    </submittedName>
</protein>
<evidence type="ECO:0000256" key="1">
    <source>
        <dbReference type="ARBA" id="ARBA00023125"/>
    </source>
</evidence>
<gene>
    <name evidence="4" type="ORF">QRX50_27235</name>
</gene>
<dbReference type="Gene3D" id="1.10.357.10">
    <property type="entry name" value="Tetracycline Repressor, domain 2"/>
    <property type="match status" value="1"/>
</dbReference>
<dbReference type="PROSITE" id="PS50977">
    <property type="entry name" value="HTH_TETR_2"/>
    <property type="match status" value="1"/>
</dbReference>
<feature type="domain" description="HTH tetR-type" evidence="3">
    <location>
        <begin position="18"/>
        <end position="79"/>
    </location>
</feature>
<dbReference type="InterPro" id="IPR009057">
    <property type="entry name" value="Homeodomain-like_sf"/>
</dbReference>
<dbReference type="Proteomes" id="UP001236014">
    <property type="component" value="Chromosome"/>
</dbReference>
<dbReference type="KEGG" id="acab:QRX50_27235"/>
<evidence type="ECO:0000256" key="2">
    <source>
        <dbReference type="PROSITE-ProRule" id="PRU00335"/>
    </source>
</evidence>
<evidence type="ECO:0000313" key="5">
    <source>
        <dbReference type="Proteomes" id="UP001236014"/>
    </source>
</evidence>
<dbReference type="InterPro" id="IPR001647">
    <property type="entry name" value="HTH_TetR"/>
</dbReference>
<proteinExistence type="predicted"/>
<dbReference type="AlphaFoldDB" id="A0A9Y2I7H5"/>
<dbReference type="PANTHER" id="PTHR30055:SF184">
    <property type="entry name" value="HTH-TYPE TRANSCRIPTIONAL REGULATOR ETHR"/>
    <property type="match status" value="1"/>
</dbReference>
<dbReference type="Pfam" id="PF00440">
    <property type="entry name" value="TetR_N"/>
    <property type="match status" value="1"/>
</dbReference>
<dbReference type="Pfam" id="PF21313">
    <property type="entry name" value="EthR_C"/>
    <property type="match status" value="1"/>
</dbReference>
<sequence length="212" mass="24071">MPSVTRKPQTARKQQRRETLSRQLLEATERLMGEGLTFTELSVDRLASEGGISRATFYVYFEDKGQLLRLFAQHVFADLTEAAQRWWNSADARDPEDLRASVTEIIARYRNHRSVLYAVIEMAAYDSEVDELYRGIMEGLVDAIAAIIERGQAAGTITPMPVRATASALTWMVERTCHQTLRFTPESEDDALADSMTEVIWRTLYLEPAPRP</sequence>
<feature type="DNA-binding region" description="H-T-H motif" evidence="2">
    <location>
        <begin position="42"/>
        <end position="61"/>
    </location>
</feature>
<dbReference type="Gene3D" id="1.10.10.60">
    <property type="entry name" value="Homeodomain-like"/>
    <property type="match status" value="1"/>
</dbReference>
<accession>A0A9Y2I7H5</accession>
<dbReference type="PANTHER" id="PTHR30055">
    <property type="entry name" value="HTH-TYPE TRANSCRIPTIONAL REGULATOR RUTR"/>
    <property type="match status" value="1"/>
</dbReference>
<dbReference type="GO" id="GO:0003700">
    <property type="term" value="F:DNA-binding transcription factor activity"/>
    <property type="evidence" value="ECO:0007669"/>
    <property type="project" value="TreeGrafter"/>
</dbReference>
<dbReference type="InterPro" id="IPR049397">
    <property type="entry name" value="EthR_C"/>
</dbReference>
<keyword evidence="5" id="KW-1185">Reference proteome</keyword>
<evidence type="ECO:0000259" key="3">
    <source>
        <dbReference type="PROSITE" id="PS50977"/>
    </source>
</evidence>
<name>A0A9Y2I7H5_9PSEU</name>
<dbReference type="InterPro" id="IPR050109">
    <property type="entry name" value="HTH-type_TetR-like_transc_reg"/>
</dbReference>
<dbReference type="SUPFAM" id="SSF46689">
    <property type="entry name" value="Homeodomain-like"/>
    <property type="match status" value="1"/>
</dbReference>
<dbReference type="EMBL" id="CP127294">
    <property type="protein sequence ID" value="WIX75230.1"/>
    <property type="molecule type" value="Genomic_DNA"/>
</dbReference>
<dbReference type="GO" id="GO:0000976">
    <property type="term" value="F:transcription cis-regulatory region binding"/>
    <property type="evidence" value="ECO:0007669"/>
    <property type="project" value="TreeGrafter"/>
</dbReference>
<keyword evidence="1 2" id="KW-0238">DNA-binding</keyword>
<dbReference type="SUPFAM" id="SSF48498">
    <property type="entry name" value="Tetracyclin repressor-like, C-terminal domain"/>
    <property type="match status" value="1"/>
</dbReference>
<dbReference type="RefSeq" id="WP_285966006.1">
    <property type="nucleotide sequence ID" value="NZ_CP127294.1"/>
</dbReference>